<proteinExistence type="predicted"/>
<accession>A0ABY3RXA4</accession>
<dbReference type="Gene3D" id="1.10.10.10">
    <property type="entry name" value="Winged helix-like DNA-binding domain superfamily/Winged helix DNA-binding domain"/>
    <property type="match status" value="1"/>
</dbReference>
<name>A0ABY3RXA4_9MICO</name>
<dbReference type="InterPro" id="IPR058245">
    <property type="entry name" value="NreC/VraR/RcsB-like_REC"/>
</dbReference>
<dbReference type="RefSeq" id="WP_231820721.1">
    <property type="nucleotide sequence ID" value="NZ_CP082781.1"/>
</dbReference>
<keyword evidence="3" id="KW-0238">DNA-binding</keyword>
<evidence type="ECO:0000259" key="7">
    <source>
        <dbReference type="PROSITE" id="PS50110"/>
    </source>
</evidence>
<dbReference type="InterPro" id="IPR039420">
    <property type="entry name" value="WalR-like"/>
</dbReference>
<dbReference type="CDD" id="cd06170">
    <property type="entry name" value="LuxR_C_like"/>
    <property type="match status" value="1"/>
</dbReference>
<dbReference type="Proteomes" id="UP001199642">
    <property type="component" value="Chromosome"/>
</dbReference>
<dbReference type="PRINTS" id="PR00038">
    <property type="entry name" value="HTHLUXR"/>
</dbReference>
<evidence type="ECO:0000259" key="6">
    <source>
        <dbReference type="PROSITE" id="PS50043"/>
    </source>
</evidence>
<feature type="domain" description="HTH luxR-type" evidence="6">
    <location>
        <begin position="148"/>
        <end position="218"/>
    </location>
</feature>
<gene>
    <name evidence="8" type="ORF">K8F61_03720</name>
</gene>
<keyword evidence="9" id="KW-1185">Reference proteome</keyword>
<dbReference type="Gene3D" id="3.40.50.2300">
    <property type="match status" value="1"/>
</dbReference>
<dbReference type="CDD" id="cd17535">
    <property type="entry name" value="REC_NarL-like"/>
    <property type="match status" value="1"/>
</dbReference>
<dbReference type="SMART" id="SM00448">
    <property type="entry name" value="REC"/>
    <property type="match status" value="1"/>
</dbReference>
<dbReference type="Pfam" id="PF00072">
    <property type="entry name" value="Response_reg"/>
    <property type="match status" value="1"/>
</dbReference>
<dbReference type="PROSITE" id="PS50043">
    <property type="entry name" value="HTH_LUXR_2"/>
    <property type="match status" value="1"/>
</dbReference>
<dbReference type="EMBL" id="CP082781">
    <property type="protein sequence ID" value="UGS27326.1"/>
    <property type="molecule type" value="Genomic_DNA"/>
</dbReference>
<sequence>MRILFAEDSGLLREALVALLERLGHRIVATAASATELLDAYLSLERDGCPPELVLTDVRMPPGDRDDGLAAALRIRGRNPGQPVLVLSQYIADTYARELLTLPEGAVGYLLKDRVNRVRDFDRSLERVRSGGTVIDPEVVQHLLRPRREGPLTRLTPREREVLALMADGLSNAEIAGRLVLSDAAVSKHVGNVFRGLDLTPVDENRRVKAVLAYLQSTTG</sequence>
<protein>
    <submittedName>
        <fullName evidence="8">Response regulator transcription factor</fullName>
    </submittedName>
</protein>
<evidence type="ECO:0000256" key="3">
    <source>
        <dbReference type="ARBA" id="ARBA00023125"/>
    </source>
</evidence>
<evidence type="ECO:0000313" key="9">
    <source>
        <dbReference type="Proteomes" id="UP001199642"/>
    </source>
</evidence>
<dbReference type="PROSITE" id="PS50110">
    <property type="entry name" value="RESPONSE_REGULATORY"/>
    <property type="match status" value="1"/>
</dbReference>
<dbReference type="PANTHER" id="PTHR43214">
    <property type="entry name" value="TWO-COMPONENT RESPONSE REGULATOR"/>
    <property type="match status" value="1"/>
</dbReference>
<evidence type="ECO:0000256" key="1">
    <source>
        <dbReference type="ARBA" id="ARBA00022553"/>
    </source>
</evidence>
<evidence type="ECO:0000313" key="8">
    <source>
        <dbReference type="EMBL" id="UGS27326.1"/>
    </source>
</evidence>
<dbReference type="InterPro" id="IPR000792">
    <property type="entry name" value="Tscrpt_reg_LuxR_C"/>
</dbReference>
<organism evidence="8 9">
    <name type="scientific">Microbacterium resistens</name>
    <dbReference type="NCBI Taxonomy" id="156977"/>
    <lineage>
        <taxon>Bacteria</taxon>
        <taxon>Bacillati</taxon>
        <taxon>Actinomycetota</taxon>
        <taxon>Actinomycetes</taxon>
        <taxon>Micrococcales</taxon>
        <taxon>Microbacteriaceae</taxon>
        <taxon>Microbacterium</taxon>
    </lineage>
</organism>
<keyword evidence="4" id="KW-0804">Transcription</keyword>
<keyword evidence="1 5" id="KW-0597">Phosphoprotein</keyword>
<reference evidence="8 9" key="1">
    <citation type="submission" date="2023-01" db="EMBL/GenBank/DDBJ databases">
        <title>Characterization of estradiol degrading bacteria Microbacterium sp. MZT7 and reveal degrading genes through genome analysis.</title>
        <authorList>
            <person name="Hao P."/>
            <person name="Gao Y."/>
        </authorList>
    </citation>
    <scope>NUCLEOTIDE SEQUENCE [LARGE SCALE GENOMIC DNA]</scope>
    <source>
        <strain evidence="8 9">MZT7</strain>
    </source>
</reference>
<dbReference type="Pfam" id="PF00196">
    <property type="entry name" value="GerE"/>
    <property type="match status" value="1"/>
</dbReference>
<keyword evidence="2" id="KW-0805">Transcription regulation</keyword>
<evidence type="ECO:0000256" key="2">
    <source>
        <dbReference type="ARBA" id="ARBA00023015"/>
    </source>
</evidence>
<dbReference type="InterPro" id="IPR036388">
    <property type="entry name" value="WH-like_DNA-bd_sf"/>
</dbReference>
<dbReference type="SUPFAM" id="SSF52172">
    <property type="entry name" value="CheY-like"/>
    <property type="match status" value="1"/>
</dbReference>
<dbReference type="InterPro" id="IPR001789">
    <property type="entry name" value="Sig_transdc_resp-reg_receiver"/>
</dbReference>
<dbReference type="InterPro" id="IPR011006">
    <property type="entry name" value="CheY-like_superfamily"/>
</dbReference>
<feature type="domain" description="Response regulatory" evidence="7">
    <location>
        <begin position="2"/>
        <end position="127"/>
    </location>
</feature>
<evidence type="ECO:0000256" key="5">
    <source>
        <dbReference type="PROSITE-ProRule" id="PRU00169"/>
    </source>
</evidence>
<dbReference type="SMART" id="SM00421">
    <property type="entry name" value="HTH_LUXR"/>
    <property type="match status" value="1"/>
</dbReference>
<feature type="modified residue" description="4-aspartylphosphate" evidence="5">
    <location>
        <position position="57"/>
    </location>
</feature>
<evidence type="ECO:0000256" key="4">
    <source>
        <dbReference type="ARBA" id="ARBA00023163"/>
    </source>
</evidence>
<dbReference type="PANTHER" id="PTHR43214:SF24">
    <property type="entry name" value="TRANSCRIPTIONAL REGULATORY PROTEIN NARL-RELATED"/>
    <property type="match status" value="1"/>
</dbReference>